<dbReference type="SUPFAM" id="SSF51735">
    <property type="entry name" value="NAD(P)-binding Rossmann-fold domains"/>
    <property type="match status" value="1"/>
</dbReference>
<dbReference type="PANTHER" id="PTHR43976">
    <property type="entry name" value="SHORT CHAIN DEHYDROGENASE"/>
    <property type="match status" value="1"/>
</dbReference>
<dbReference type="Proteomes" id="UP000515153">
    <property type="component" value="Chromosome I"/>
</dbReference>
<gene>
    <name evidence="6" type="ORF">PgNI_05357</name>
</gene>
<dbReference type="PRINTS" id="PR00081">
    <property type="entry name" value="GDHRDH"/>
</dbReference>
<proteinExistence type="inferred from homology"/>
<dbReference type="RefSeq" id="XP_030982781.1">
    <property type="nucleotide sequence ID" value="XM_031125390.1"/>
</dbReference>
<keyword evidence="2" id="KW-0521">NADP</keyword>
<name>A0A6P8B6B9_PYRGI</name>
<reference evidence="6" key="2">
    <citation type="submission" date="2019-10" db="EMBL/GenBank/DDBJ databases">
        <authorList>
            <consortium name="NCBI Genome Project"/>
        </authorList>
    </citation>
    <scope>NUCLEOTIDE SEQUENCE</scope>
    <source>
        <strain evidence="6">NI907</strain>
    </source>
</reference>
<dbReference type="PANTHER" id="PTHR43976:SF16">
    <property type="entry name" value="SHORT-CHAIN DEHYDROGENASE_REDUCTASE FAMILY PROTEIN"/>
    <property type="match status" value="1"/>
</dbReference>
<protein>
    <submittedName>
        <fullName evidence="6">Uncharacterized protein</fullName>
    </submittedName>
</protein>
<reference evidence="5 6" key="1">
    <citation type="journal article" date="2019" name="Mol. Biol. Evol.">
        <title>Blast fungal genomes show frequent chromosomal changes, gene gains and losses, and effector gene turnover.</title>
        <authorList>
            <person name="Gomez Luciano L.B."/>
            <person name="Jason Tsai I."/>
            <person name="Chuma I."/>
            <person name="Tosa Y."/>
            <person name="Chen Y.H."/>
            <person name="Li J.Y."/>
            <person name="Li M.Y."/>
            <person name="Jade Lu M.Y."/>
            <person name="Nakayashiki H."/>
            <person name="Li W.H."/>
        </authorList>
    </citation>
    <scope>NUCLEOTIDE SEQUENCE [LARGE SCALE GENOMIC DNA]</scope>
    <source>
        <strain evidence="5 6">NI907</strain>
    </source>
</reference>
<keyword evidence="5" id="KW-1185">Reference proteome</keyword>
<dbReference type="InterPro" id="IPR002347">
    <property type="entry name" value="SDR_fam"/>
</dbReference>
<evidence type="ECO:0000313" key="6">
    <source>
        <dbReference type="RefSeq" id="XP_030982781.1"/>
    </source>
</evidence>
<dbReference type="PROSITE" id="PS00061">
    <property type="entry name" value="ADH_SHORT"/>
    <property type="match status" value="1"/>
</dbReference>
<evidence type="ECO:0000256" key="2">
    <source>
        <dbReference type="ARBA" id="ARBA00022857"/>
    </source>
</evidence>
<sequence length="304" mass="32620">MESKTNKTPYNIPTDAVWFITGCSSGIGKSLAEQLLAHPTYRVVATARKPSTLVDLDGADGRLFATALDVTVKESRDAAVAAALAKFGRIDIFVNNAGQAFHSDSEQPCPDDERRQFDVNFWGPMELTRHAVRVMREENPKNGGALGGVVINVTSGVGFLAIPGSPFYCASKFAMEGFTETFAKEVRPDWNIHFCIAEPGGVATQFINNVSFGPHHPAYEAPDTPARAFEAWVNGASTTSFSSAEGTARAIIEVVHGAKEGAAGRIPLRLPIGADAYHVIKAEVDSIAVDLEEFKQVSLIPANQ</sequence>
<dbReference type="GeneID" id="41960299"/>
<keyword evidence="3" id="KW-0560">Oxidoreductase</keyword>
<organism evidence="5 6">
    <name type="scientific">Pyricularia grisea</name>
    <name type="common">Crabgrass-specific blast fungus</name>
    <name type="synonym">Magnaporthe grisea</name>
    <dbReference type="NCBI Taxonomy" id="148305"/>
    <lineage>
        <taxon>Eukaryota</taxon>
        <taxon>Fungi</taxon>
        <taxon>Dikarya</taxon>
        <taxon>Ascomycota</taxon>
        <taxon>Pezizomycotina</taxon>
        <taxon>Sordariomycetes</taxon>
        <taxon>Sordariomycetidae</taxon>
        <taxon>Magnaporthales</taxon>
        <taxon>Pyriculariaceae</taxon>
        <taxon>Pyricularia</taxon>
    </lineage>
</organism>
<evidence type="ECO:0000256" key="3">
    <source>
        <dbReference type="ARBA" id="ARBA00023002"/>
    </source>
</evidence>
<reference evidence="6" key="3">
    <citation type="submission" date="2025-08" db="UniProtKB">
        <authorList>
            <consortium name="RefSeq"/>
        </authorList>
    </citation>
    <scope>IDENTIFICATION</scope>
    <source>
        <strain evidence="6">NI907</strain>
    </source>
</reference>
<accession>A0A6P8B6B9</accession>
<comment type="similarity">
    <text evidence="1 4">Belongs to the short-chain dehydrogenases/reductases (SDR) family.</text>
</comment>
<dbReference type="InterPro" id="IPR020904">
    <property type="entry name" value="Sc_DH/Rdtase_CS"/>
</dbReference>
<dbReference type="AlphaFoldDB" id="A0A6P8B6B9"/>
<evidence type="ECO:0000256" key="4">
    <source>
        <dbReference type="RuleBase" id="RU000363"/>
    </source>
</evidence>
<dbReference type="InterPro" id="IPR036291">
    <property type="entry name" value="NAD(P)-bd_dom_sf"/>
</dbReference>
<evidence type="ECO:0000313" key="5">
    <source>
        <dbReference type="Proteomes" id="UP000515153"/>
    </source>
</evidence>
<dbReference type="Pfam" id="PF00106">
    <property type="entry name" value="adh_short"/>
    <property type="match status" value="1"/>
</dbReference>
<dbReference type="PRINTS" id="PR00080">
    <property type="entry name" value="SDRFAMILY"/>
</dbReference>
<evidence type="ECO:0000256" key="1">
    <source>
        <dbReference type="ARBA" id="ARBA00006484"/>
    </source>
</evidence>
<dbReference type="GO" id="GO:0016491">
    <property type="term" value="F:oxidoreductase activity"/>
    <property type="evidence" value="ECO:0007669"/>
    <property type="project" value="UniProtKB-KW"/>
</dbReference>
<dbReference type="KEGG" id="pgri:PgNI_05357"/>
<dbReference type="InterPro" id="IPR051911">
    <property type="entry name" value="SDR_oxidoreductase"/>
</dbReference>
<dbReference type="Gene3D" id="3.40.50.720">
    <property type="entry name" value="NAD(P)-binding Rossmann-like Domain"/>
    <property type="match status" value="1"/>
</dbReference>